<dbReference type="EMBL" id="JAHRHJ020000001">
    <property type="protein sequence ID" value="KAH9331762.1"/>
    <property type="molecule type" value="Genomic_DNA"/>
</dbReference>
<proteinExistence type="predicted"/>
<reference evidence="2 3" key="1">
    <citation type="journal article" date="2021" name="Nat. Plants">
        <title>The Taxus genome provides insights into paclitaxel biosynthesis.</title>
        <authorList>
            <person name="Xiong X."/>
            <person name="Gou J."/>
            <person name="Liao Q."/>
            <person name="Li Y."/>
            <person name="Zhou Q."/>
            <person name="Bi G."/>
            <person name="Li C."/>
            <person name="Du R."/>
            <person name="Wang X."/>
            <person name="Sun T."/>
            <person name="Guo L."/>
            <person name="Liang H."/>
            <person name="Lu P."/>
            <person name="Wu Y."/>
            <person name="Zhang Z."/>
            <person name="Ro D.K."/>
            <person name="Shang Y."/>
            <person name="Huang S."/>
            <person name="Yan J."/>
        </authorList>
    </citation>
    <scope>NUCLEOTIDE SEQUENCE [LARGE SCALE GENOMIC DNA]</scope>
    <source>
        <strain evidence="2">Ta-2019</strain>
    </source>
</reference>
<comment type="caution">
    <text evidence="2">The sequence shown here is derived from an EMBL/GenBank/DDBJ whole genome shotgun (WGS) entry which is preliminary data.</text>
</comment>
<dbReference type="Proteomes" id="UP000824469">
    <property type="component" value="Unassembled WGS sequence"/>
</dbReference>
<dbReference type="AlphaFoldDB" id="A0AA38LSG5"/>
<feature type="coiled-coil region" evidence="1">
    <location>
        <begin position="235"/>
        <end position="283"/>
    </location>
</feature>
<feature type="non-terminal residue" evidence="2">
    <location>
        <position position="1"/>
    </location>
</feature>
<evidence type="ECO:0000256" key="1">
    <source>
        <dbReference type="SAM" id="Coils"/>
    </source>
</evidence>
<feature type="non-terminal residue" evidence="2">
    <location>
        <position position="555"/>
    </location>
</feature>
<dbReference type="OMA" id="LMAMERS"/>
<gene>
    <name evidence="2" type="ORF">KI387_003870</name>
</gene>
<protein>
    <submittedName>
        <fullName evidence="2">Uncharacterized protein</fullName>
    </submittedName>
</protein>
<feature type="coiled-coil region" evidence="1">
    <location>
        <begin position="63"/>
        <end position="136"/>
    </location>
</feature>
<feature type="coiled-coil region" evidence="1">
    <location>
        <begin position="369"/>
        <end position="414"/>
    </location>
</feature>
<dbReference type="PANTHER" id="PTHR36390">
    <property type="entry name" value="MYOSIN HEAVY CHAIN-LIKE PROTEIN"/>
    <property type="match status" value="1"/>
</dbReference>
<evidence type="ECO:0000313" key="2">
    <source>
        <dbReference type="EMBL" id="KAH9331762.1"/>
    </source>
</evidence>
<organism evidence="2 3">
    <name type="scientific">Taxus chinensis</name>
    <name type="common">Chinese yew</name>
    <name type="synonym">Taxus wallichiana var. chinensis</name>
    <dbReference type="NCBI Taxonomy" id="29808"/>
    <lineage>
        <taxon>Eukaryota</taxon>
        <taxon>Viridiplantae</taxon>
        <taxon>Streptophyta</taxon>
        <taxon>Embryophyta</taxon>
        <taxon>Tracheophyta</taxon>
        <taxon>Spermatophyta</taxon>
        <taxon>Pinopsida</taxon>
        <taxon>Pinidae</taxon>
        <taxon>Conifers II</taxon>
        <taxon>Cupressales</taxon>
        <taxon>Taxaceae</taxon>
        <taxon>Taxus</taxon>
    </lineage>
</organism>
<name>A0AA38LSG5_TAXCH</name>
<evidence type="ECO:0000313" key="3">
    <source>
        <dbReference type="Proteomes" id="UP000824469"/>
    </source>
</evidence>
<feature type="coiled-coil region" evidence="1">
    <location>
        <begin position="475"/>
        <end position="523"/>
    </location>
</feature>
<keyword evidence="3" id="KW-1185">Reference proteome</keyword>
<accession>A0AA38LSG5</accession>
<dbReference type="PANTHER" id="PTHR36390:SF1">
    <property type="entry name" value="MYOSIN HEAVY CHAIN-LIKE PROTEIN"/>
    <property type="match status" value="1"/>
</dbReference>
<keyword evidence="1" id="KW-0175">Coiled coil</keyword>
<sequence>TNGQNSDIAVMSKDLHLLSNFRRTPEPAKVSYKSMEAEDIKVYNHPRSDISGSFYNGSYIEEILHLEITCRELKDERETLQTSLLMEQFKNRQILKDTEAKVDELSKARERDERHIQKLELELKNSLARLGHLQEEIEVKNVQADIAVDHAHSLEMKLADSDKLYEKVSHLREELAKSEADRLASKQELVGKHSTLSRLEEKILESSTKFEWEMQILRQELVQSEQRYISAKSASEKQAEEVKQKVKMINSLEDQLERAQQTIVCLQKEGQQLQEDFEKSEAKANDFFHKVQVHLNQQLRKWNALEHVNNIDIDNSVTNMAGNKLLGDKQFSNTLTSNEDIETLLLKLVMVKNMEEKSIEEAGSTVQKLTHLHATVSQLKEELREEKKNAKEEAEDLTQEMAELRYQLMELLEQERELRACTEQRSWDRIEQLEVQLEEERRRTLGALESCHQFEKITKAQAKEIEQSKLSLNGFKKMEEELRNSQNNEAQVRTEFAKLAAQVDQLNEKLIAAEQEIQVGNEQHVEVLIQYEEEHGWMIDEADASKNNFADQLAQ</sequence>